<evidence type="ECO:0000256" key="10">
    <source>
        <dbReference type="ARBA" id="ARBA00023004"/>
    </source>
</evidence>
<comment type="similarity">
    <text evidence="4 14">Belongs to the cytochrome P450 family.</text>
</comment>
<sequence length="492" mass="56615">MLTLWSMFFSCAGILFLLSIIRRWMFDKLSRFPGPWIASYTGLYRAYYDVIRSGCLLTQLEKLHEEYGPVVRIGPNELHFQSSAAYFDIYCHGNLTKEPTLYNSFPFHEASISYVDRQDAARRRELLGPLFSRTAILKFEFVIQEKIDRLIARLEENNGDVFDFHMAIRSATIDIIAQYCFASSFHALDFERFQHPILVGLQTGVTSSWILKYIPVMLTALENAPDWLIDCLPRENQFFRDMRLYAAKQIEMYLASPDCLNLADQQTIFHHLLSSPRNKPSQTSLMGETMALLAAGHDTVGGAFTVGAYHILSNVKIHQRLVRELQDIWPDPHSPMTYETLEKLPYLTAVIKESLRLSHAGVVSNLPRVTGEPMNIGGYDIPRGTVVSMSAVFMHWNPSIFHEPLVFNPERWLKPNSADLSKYLVSFSRGSRMCLGSLAWCELYLLFGHIFRRMNLTPVKIAEKDYKTFRDFFVPVWDGNRLHIRVNPMSDD</sequence>
<dbReference type="PANTHER" id="PTHR24305:SF166">
    <property type="entry name" value="CYTOCHROME P450 12A4, MITOCHONDRIAL-RELATED"/>
    <property type="match status" value="1"/>
</dbReference>
<comment type="subcellular location">
    <subcellularLocation>
        <location evidence="2">Membrane</location>
    </subcellularLocation>
</comment>
<dbReference type="InterPro" id="IPR036396">
    <property type="entry name" value="Cyt_P450_sf"/>
</dbReference>
<keyword evidence="11 14" id="KW-0503">Monooxygenase</keyword>
<gene>
    <name evidence="15" type="ORF">CPB84DRAFT_1683161</name>
</gene>
<evidence type="ECO:0000256" key="1">
    <source>
        <dbReference type="ARBA" id="ARBA00001971"/>
    </source>
</evidence>
<dbReference type="InterPro" id="IPR001128">
    <property type="entry name" value="Cyt_P450"/>
</dbReference>
<evidence type="ECO:0000256" key="6">
    <source>
        <dbReference type="ARBA" id="ARBA00022692"/>
    </source>
</evidence>
<comment type="cofactor">
    <cofactor evidence="1 13">
        <name>heme</name>
        <dbReference type="ChEBI" id="CHEBI:30413"/>
    </cofactor>
</comment>
<dbReference type="PROSITE" id="PS00086">
    <property type="entry name" value="CYTOCHROME_P450"/>
    <property type="match status" value="1"/>
</dbReference>
<evidence type="ECO:0000256" key="5">
    <source>
        <dbReference type="ARBA" id="ARBA00022617"/>
    </source>
</evidence>
<evidence type="ECO:0000256" key="2">
    <source>
        <dbReference type="ARBA" id="ARBA00004370"/>
    </source>
</evidence>
<dbReference type="PRINTS" id="PR00463">
    <property type="entry name" value="EP450I"/>
</dbReference>
<evidence type="ECO:0000256" key="7">
    <source>
        <dbReference type="ARBA" id="ARBA00022723"/>
    </source>
</evidence>
<dbReference type="Proteomes" id="UP000724874">
    <property type="component" value="Unassembled WGS sequence"/>
</dbReference>
<keyword evidence="9 14" id="KW-0560">Oxidoreductase</keyword>
<dbReference type="Gene3D" id="1.10.630.10">
    <property type="entry name" value="Cytochrome P450"/>
    <property type="match status" value="1"/>
</dbReference>
<dbReference type="OrthoDB" id="1470350at2759"/>
<dbReference type="Pfam" id="PF00067">
    <property type="entry name" value="p450"/>
    <property type="match status" value="1"/>
</dbReference>
<keyword evidence="6" id="KW-0812">Transmembrane</keyword>
<evidence type="ECO:0000256" key="11">
    <source>
        <dbReference type="ARBA" id="ARBA00023033"/>
    </source>
</evidence>
<keyword evidence="8" id="KW-1133">Transmembrane helix</keyword>
<dbReference type="PANTHER" id="PTHR24305">
    <property type="entry name" value="CYTOCHROME P450"/>
    <property type="match status" value="1"/>
</dbReference>
<dbReference type="GO" id="GO:0020037">
    <property type="term" value="F:heme binding"/>
    <property type="evidence" value="ECO:0007669"/>
    <property type="project" value="InterPro"/>
</dbReference>
<dbReference type="GO" id="GO:0005506">
    <property type="term" value="F:iron ion binding"/>
    <property type="evidence" value="ECO:0007669"/>
    <property type="project" value="InterPro"/>
</dbReference>
<dbReference type="GO" id="GO:0004497">
    <property type="term" value="F:monooxygenase activity"/>
    <property type="evidence" value="ECO:0007669"/>
    <property type="project" value="UniProtKB-KW"/>
</dbReference>
<dbReference type="GO" id="GO:0016705">
    <property type="term" value="F:oxidoreductase activity, acting on paired donors, with incorporation or reduction of molecular oxygen"/>
    <property type="evidence" value="ECO:0007669"/>
    <property type="project" value="InterPro"/>
</dbReference>
<evidence type="ECO:0000256" key="14">
    <source>
        <dbReference type="RuleBase" id="RU000461"/>
    </source>
</evidence>
<comment type="caution">
    <text evidence="15">The sequence shown here is derived from an EMBL/GenBank/DDBJ whole genome shotgun (WGS) entry which is preliminary data.</text>
</comment>
<dbReference type="CDD" id="cd11062">
    <property type="entry name" value="CYP58-like"/>
    <property type="match status" value="1"/>
</dbReference>
<evidence type="ECO:0000313" key="16">
    <source>
        <dbReference type="Proteomes" id="UP000724874"/>
    </source>
</evidence>
<proteinExistence type="inferred from homology"/>
<accession>A0A9P5NK65</accession>
<dbReference type="InterPro" id="IPR017972">
    <property type="entry name" value="Cyt_P450_CS"/>
</dbReference>
<dbReference type="GO" id="GO:0016020">
    <property type="term" value="C:membrane"/>
    <property type="evidence" value="ECO:0007669"/>
    <property type="project" value="UniProtKB-SubCell"/>
</dbReference>
<evidence type="ECO:0000256" key="9">
    <source>
        <dbReference type="ARBA" id="ARBA00023002"/>
    </source>
</evidence>
<evidence type="ECO:0000256" key="12">
    <source>
        <dbReference type="ARBA" id="ARBA00023136"/>
    </source>
</evidence>
<keyword evidence="16" id="KW-1185">Reference proteome</keyword>
<name>A0A9P5NK65_GYMJU</name>
<evidence type="ECO:0000256" key="13">
    <source>
        <dbReference type="PIRSR" id="PIRSR602401-1"/>
    </source>
</evidence>
<dbReference type="EMBL" id="JADNYJ010000070">
    <property type="protein sequence ID" value="KAF8891934.1"/>
    <property type="molecule type" value="Genomic_DNA"/>
</dbReference>
<evidence type="ECO:0000313" key="15">
    <source>
        <dbReference type="EMBL" id="KAF8891934.1"/>
    </source>
</evidence>
<dbReference type="InterPro" id="IPR002401">
    <property type="entry name" value="Cyt_P450_E_grp-I"/>
</dbReference>
<keyword evidence="10 13" id="KW-0408">Iron</keyword>
<keyword evidence="7 13" id="KW-0479">Metal-binding</keyword>
<comment type="pathway">
    <text evidence="3">Secondary metabolite biosynthesis; terpenoid biosynthesis.</text>
</comment>
<organism evidence="15 16">
    <name type="scientific">Gymnopilus junonius</name>
    <name type="common">Spectacular rustgill mushroom</name>
    <name type="synonym">Gymnopilus spectabilis subsp. junonius</name>
    <dbReference type="NCBI Taxonomy" id="109634"/>
    <lineage>
        <taxon>Eukaryota</taxon>
        <taxon>Fungi</taxon>
        <taxon>Dikarya</taxon>
        <taxon>Basidiomycota</taxon>
        <taxon>Agaricomycotina</taxon>
        <taxon>Agaricomycetes</taxon>
        <taxon>Agaricomycetidae</taxon>
        <taxon>Agaricales</taxon>
        <taxon>Agaricineae</taxon>
        <taxon>Hymenogastraceae</taxon>
        <taxon>Gymnopilus</taxon>
    </lineage>
</organism>
<evidence type="ECO:0000256" key="4">
    <source>
        <dbReference type="ARBA" id="ARBA00010617"/>
    </source>
</evidence>
<evidence type="ECO:0000256" key="3">
    <source>
        <dbReference type="ARBA" id="ARBA00004721"/>
    </source>
</evidence>
<keyword evidence="12" id="KW-0472">Membrane</keyword>
<protein>
    <submittedName>
        <fullName evidence="15">Cytochrome P450</fullName>
    </submittedName>
</protein>
<evidence type="ECO:0000256" key="8">
    <source>
        <dbReference type="ARBA" id="ARBA00022989"/>
    </source>
</evidence>
<dbReference type="AlphaFoldDB" id="A0A9P5NK65"/>
<dbReference type="InterPro" id="IPR050121">
    <property type="entry name" value="Cytochrome_P450_monoxygenase"/>
</dbReference>
<feature type="binding site" description="axial binding residue" evidence="13">
    <location>
        <position position="434"/>
    </location>
    <ligand>
        <name>heme</name>
        <dbReference type="ChEBI" id="CHEBI:30413"/>
    </ligand>
    <ligandPart>
        <name>Fe</name>
        <dbReference type="ChEBI" id="CHEBI:18248"/>
    </ligandPart>
</feature>
<reference evidence="15" key="1">
    <citation type="submission" date="2020-11" db="EMBL/GenBank/DDBJ databases">
        <authorList>
            <consortium name="DOE Joint Genome Institute"/>
            <person name="Ahrendt S."/>
            <person name="Riley R."/>
            <person name="Andreopoulos W."/>
            <person name="LaButti K."/>
            <person name="Pangilinan J."/>
            <person name="Ruiz-duenas F.J."/>
            <person name="Barrasa J.M."/>
            <person name="Sanchez-Garcia M."/>
            <person name="Camarero S."/>
            <person name="Miyauchi S."/>
            <person name="Serrano A."/>
            <person name="Linde D."/>
            <person name="Babiker R."/>
            <person name="Drula E."/>
            <person name="Ayuso-Fernandez I."/>
            <person name="Pacheco R."/>
            <person name="Padilla G."/>
            <person name="Ferreira P."/>
            <person name="Barriuso J."/>
            <person name="Kellner H."/>
            <person name="Castanera R."/>
            <person name="Alfaro M."/>
            <person name="Ramirez L."/>
            <person name="Pisabarro A.G."/>
            <person name="Kuo A."/>
            <person name="Tritt A."/>
            <person name="Lipzen A."/>
            <person name="He G."/>
            <person name="Yan M."/>
            <person name="Ng V."/>
            <person name="Cullen D."/>
            <person name="Martin F."/>
            <person name="Rosso M.-N."/>
            <person name="Henrissat B."/>
            <person name="Hibbett D."/>
            <person name="Martinez A.T."/>
            <person name="Grigoriev I.V."/>
        </authorList>
    </citation>
    <scope>NUCLEOTIDE SEQUENCE</scope>
    <source>
        <strain evidence="15">AH 44721</strain>
    </source>
</reference>
<keyword evidence="5 13" id="KW-0349">Heme</keyword>
<dbReference type="SUPFAM" id="SSF48264">
    <property type="entry name" value="Cytochrome P450"/>
    <property type="match status" value="1"/>
</dbReference>